<dbReference type="EMBL" id="JBJJXI010000018">
    <property type="protein sequence ID" value="KAL3406998.1"/>
    <property type="molecule type" value="Genomic_DNA"/>
</dbReference>
<proteinExistence type="predicted"/>
<evidence type="ECO:0000313" key="2">
    <source>
        <dbReference type="EMBL" id="KAL3406998.1"/>
    </source>
</evidence>
<reference evidence="2 3" key="1">
    <citation type="journal article" date="2024" name="bioRxiv">
        <title>A reference genome for Trichogramma kaykai: A tiny desert-dwelling parasitoid wasp with competing sex-ratio distorters.</title>
        <authorList>
            <person name="Culotta J."/>
            <person name="Lindsey A.R."/>
        </authorList>
    </citation>
    <scope>NUCLEOTIDE SEQUENCE [LARGE SCALE GENOMIC DNA]</scope>
    <source>
        <strain evidence="2 3">KSX58</strain>
    </source>
</reference>
<comment type="caution">
    <text evidence="2">The sequence shown here is derived from an EMBL/GenBank/DDBJ whole genome shotgun (WGS) entry which is preliminary data.</text>
</comment>
<dbReference type="AlphaFoldDB" id="A0ABD2XPQ9"/>
<feature type="region of interest" description="Disordered" evidence="1">
    <location>
        <begin position="1"/>
        <end position="46"/>
    </location>
</feature>
<evidence type="ECO:0000313" key="3">
    <source>
        <dbReference type="Proteomes" id="UP001627154"/>
    </source>
</evidence>
<organism evidence="2 3">
    <name type="scientific">Trichogramma kaykai</name>
    <dbReference type="NCBI Taxonomy" id="54128"/>
    <lineage>
        <taxon>Eukaryota</taxon>
        <taxon>Metazoa</taxon>
        <taxon>Ecdysozoa</taxon>
        <taxon>Arthropoda</taxon>
        <taxon>Hexapoda</taxon>
        <taxon>Insecta</taxon>
        <taxon>Pterygota</taxon>
        <taxon>Neoptera</taxon>
        <taxon>Endopterygota</taxon>
        <taxon>Hymenoptera</taxon>
        <taxon>Apocrita</taxon>
        <taxon>Proctotrupomorpha</taxon>
        <taxon>Chalcidoidea</taxon>
        <taxon>Trichogrammatidae</taxon>
        <taxon>Trichogramma</taxon>
    </lineage>
</organism>
<feature type="compositionally biased region" description="Low complexity" evidence="1">
    <location>
        <begin position="1"/>
        <end position="24"/>
    </location>
</feature>
<evidence type="ECO:0000256" key="1">
    <source>
        <dbReference type="SAM" id="MobiDB-lite"/>
    </source>
</evidence>
<dbReference type="Proteomes" id="UP001627154">
    <property type="component" value="Unassembled WGS sequence"/>
</dbReference>
<accession>A0ABD2XPQ9</accession>
<gene>
    <name evidence="2" type="ORF">TKK_001089</name>
</gene>
<sequence length="91" mass="10081">MSTATRSSSGSGSRAPIITVTPVHDPMDPTTPPTKPPRAAGHHPRGIAFRDVVTRDEAASLARRCLGEDARLVEYYLRPYFLSRWKLSNFD</sequence>
<protein>
    <submittedName>
        <fullName evidence="2">Uncharacterized protein</fullName>
    </submittedName>
</protein>
<keyword evidence="3" id="KW-1185">Reference proteome</keyword>
<name>A0ABD2XPQ9_9HYME</name>